<dbReference type="OrthoDB" id="10011458at2759"/>
<keyword evidence="4" id="KW-1185">Reference proteome</keyword>
<dbReference type="AlphaFoldDB" id="A0A2B4RKZ4"/>
<dbReference type="GO" id="GO:0010457">
    <property type="term" value="P:centriole-centriole cohesion"/>
    <property type="evidence" value="ECO:0007669"/>
    <property type="project" value="TreeGrafter"/>
</dbReference>
<keyword evidence="1" id="KW-0175">Coiled coil</keyword>
<organism evidence="3 4">
    <name type="scientific">Stylophora pistillata</name>
    <name type="common">Smooth cauliflower coral</name>
    <dbReference type="NCBI Taxonomy" id="50429"/>
    <lineage>
        <taxon>Eukaryota</taxon>
        <taxon>Metazoa</taxon>
        <taxon>Cnidaria</taxon>
        <taxon>Anthozoa</taxon>
        <taxon>Hexacorallia</taxon>
        <taxon>Scleractinia</taxon>
        <taxon>Astrocoeniina</taxon>
        <taxon>Pocilloporidae</taxon>
        <taxon>Stylophora</taxon>
    </lineage>
</organism>
<evidence type="ECO:0000256" key="1">
    <source>
        <dbReference type="SAM" id="Coils"/>
    </source>
</evidence>
<dbReference type="EMBL" id="LSMT01000507">
    <property type="protein sequence ID" value="PFX16945.1"/>
    <property type="molecule type" value="Genomic_DNA"/>
</dbReference>
<dbReference type="GO" id="GO:0005813">
    <property type="term" value="C:centrosome"/>
    <property type="evidence" value="ECO:0007669"/>
    <property type="project" value="TreeGrafter"/>
</dbReference>
<name>A0A2B4RKZ4_STYPI</name>
<dbReference type="InterPro" id="IPR038810">
    <property type="entry name" value="CNTLN"/>
</dbReference>
<dbReference type="PANTHER" id="PTHR18957">
    <property type="entry name" value="CENTLEIN"/>
    <property type="match status" value="1"/>
</dbReference>
<protein>
    <submittedName>
        <fullName evidence="3">Centlein</fullName>
    </submittedName>
</protein>
<evidence type="ECO:0000313" key="3">
    <source>
        <dbReference type="EMBL" id="PFX16945.1"/>
    </source>
</evidence>
<evidence type="ECO:0000256" key="2">
    <source>
        <dbReference type="SAM" id="MobiDB-lite"/>
    </source>
</evidence>
<comment type="caution">
    <text evidence="3">The sequence shown here is derived from an EMBL/GenBank/DDBJ whole genome shotgun (WGS) entry which is preliminary data.</text>
</comment>
<dbReference type="GO" id="GO:0005814">
    <property type="term" value="C:centriole"/>
    <property type="evidence" value="ECO:0007669"/>
    <property type="project" value="TreeGrafter"/>
</dbReference>
<accession>A0A2B4RKZ4</accession>
<proteinExistence type="predicted"/>
<dbReference type="Proteomes" id="UP000225706">
    <property type="component" value="Unassembled WGS sequence"/>
</dbReference>
<reference evidence="4" key="1">
    <citation type="journal article" date="2017" name="bioRxiv">
        <title>Comparative analysis of the genomes of Stylophora pistillata and Acropora digitifera provides evidence for extensive differences between species of corals.</title>
        <authorList>
            <person name="Voolstra C.R."/>
            <person name="Li Y."/>
            <person name="Liew Y.J."/>
            <person name="Baumgarten S."/>
            <person name="Zoccola D."/>
            <person name="Flot J.-F."/>
            <person name="Tambutte S."/>
            <person name="Allemand D."/>
            <person name="Aranda M."/>
        </authorList>
    </citation>
    <scope>NUCLEOTIDE SEQUENCE [LARGE SCALE GENOMIC DNA]</scope>
</reference>
<evidence type="ECO:0000313" key="4">
    <source>
        <dbReference type="Proteomes" id="UP000225706"/>
    </source>
</evidence>
<feature type="coiled-coil region" evidence="1">
    <location>
        <begin position="104"/>
        <end position="131"/>
    </location>
</feature>
<sequence>MKSKMKEVEEKAKKDAETVKNSEEKLSQLKEREKATRVRIETLELRLDGETREKQNYRQQLLSCQSELKKKIQQLNRSQTLRNQAKLAVSEMEAAATMQLQGLANQSEATIASLQRKFDKAQERIEEFQAFVRTLVEEILSRTRTMRRKFEALHEKQWRETSKAAVREAQSKACSILNISSADLDQIMDESVSQREEARLRIEQEQAWLAEVESALKRQGTFGVPLLEVLLDLVDDRVAVEAKVLGS</sequence>
<dbReference type="PANTHER" id="PTHR18957:SF0">
    <property type="entry name" value="CENTLEIN"/>
    <property type="match status" value="1"/>
</dbReference>
<feature type="region of interest" description="Disordered" evidence="2">
    <location>
        <begin position="1"/>
        <end position="31"/>
    </location>
</feature>
<gene>
    <name evidence="3" type="primary">Cntln</name>
    <name evidence="3" type="ORF">AWC38_SpisGene18757</name>
</gene>